<keyword evidence="1" id="KW-1133">Transmembrane helix</keyword>
<keyword evidence="1" id="KW-0812">Transmembrane</keyword>
<organism evidence="2 3">
    <name type="scientific">Emiliania huxleyi (strain CCMP1516)</name>
    <dbReference type="NCBI Taxonomy" id="280463"/>
    <lineage>
        <taxon>Eukaryota</taxon>
        <taxon>Haptista</taxon>
        <taxon>Haptophyta</taxon>
        <taxon>Prymnesiophyceae</taxon>
        <taxon>Isochrysidales</taxon>
        <taxon>Noelaerhabdaceae</taxon>
        <taxon>Emiliania</taxon>
    </lineage>
</organism>
<feature type="transmembrane region" description="Helical" evidence="1">
    <location>
        <begin position="38"/>
        <end position="61"/>
    </location>
</feature>
<dbReference type="KEGG" id="ehx:EMIHUDRAFT_209144"/>
<dbReference type="PaxDb" id="2903-EOD19552"/>
<sequence>MDTTKKEGMMQTLARASPLAPYLFKPDKNPPKVSIRAIIFWGIIVYALQAFLVVCIAAISLNDKIQETAIFKSPADAPVSARGAWNCTPLSSWDTRALWPGSGAAKTYEGAGGAFSAVGEAAMSASECKAKVKEAAFCTTFAEGYVGPTGKCCIWGNCVNGDTELPPCGGLIEQDDGFGGYCDLEYFNTDPAFTNCFSFNFATECPGKAPPICNLPSPPANTGWKNPMMGYQKSTAVLDLAKLETKLLDMGTPVPVNDPDGWQRRRYDPRASPSRRWRSIWQLAIANMCNHLSPEAQRLSLAQFTPFCLGSSLLMQSALAPAVTIANLLNTSMEWGNIRYECRWGRVVEVQHPHSSPVRVSQSLT</sequence>
<reference evidence="2" key="2">
    <citation type="submission" date="2024-10" db="UniProtKB">
        <authorList>
            <consortium name="EnsemblProtists"/>
        </authorList>
    </citation>
    <scope>IDENTIFICATION</scope>
</reference>
<dbReference type="Proteomes" id="UP000013827">
    <property type="component" value="Unassembled WGS sequence"/>
</dbReference>
<proteinExistence type="predicted"/>
<dbReference type="RefSeq" id="XP_005771981.1">
    <property type="nucleotide sequence ID" value="XM_005771924.1"/>
</dbReference>
<evidence type="ECO:0000313" key="2">
    <source>
        <dbReference type="EnsemblProtists" id="EOD19552"/>
    </source>
</evidence>
<reference evidence="3" key="1">
    <citation type="journal article" date="2013" name="Nature">
        <title>Pan genome of the phytoplankton Emiliania underpins its global distribution.</title>
        <authorList>
            <person name="Read B.A."/>
            <person name="Kegel J."/>
            <person name="Klute M.J."/>
            <person name="Kuo A."/>
            <person name="Lefebvre S.C."/>
            <person name="Maumus F."/>
            <person name="Mayer C."/>
            <person name="Miller J."/>
            <person name="Monier A."/>
            <person name="Salamov A."/>
            <person name="Young J."/>
            <person name="Aguilar M."/>
            <person name="Claverie J.M."/>
            <person name="Frickenhaus S."/>
            <person name="Gonzalez K."/>
            <person name="Herman E.K."/>
            <person name="Lin Y.C."/>
            <person name="Napier J."/>
            <person name="Ogata H."/>
            <person name="Sarno A.F."/>
            <person name="Shmutz J."/>
            <person name="Schroeder D."/>
            <person name="de Vargas C."/>
            <person name="Verret F."/>
            <person name="von Dassow P."/>
            <person name="Valentin K."/>
            <person name="Van de Peer Y."/>
            <person name="Wheeler G."/>
            <person name="Dacks J.B."/>
            <person name="Delwiche C.F."/>
            <person name="Dyhrman S.T."/>
            <person name="Glockner G."/>
            <person name="John U."/>
            <person name="Richards T."/>
            <person name="Worden A.Z."/>
            <person name="Zhang X."/>
            <person name="Grigoriev I.V."/>
            <person name="Allen A.E."/>
            <person name="Bidle K."/>
            <person name="Borodovsky M."/>
            <person name="Bowler C."/>
            <person name="Brownlee C."/>
            <person name="Cock J.M."/>
            <person name="Elias M."/>
            <person name="Gladyshev V.N."/>
            <person name="Groth M."/>
            <person name="Guda C."/>
            <person name="Hadaegh A."/>
            <person name="Iglesias-Rodriguez M.D."/>
            <person name="Jenkins J."/>
            <person name="Jones B.M."/>
            <person name="Lawson T."/>
            <person name="Leese F."/>
            <person name="Lindquist E."/>
            <person name="Lobanov A."/>
            <person name="Lomsadze A."/>
            <person name="Malik S.B."/>
            <person name="Marsh M.E."/>
            <person name="Mackinder L."/>
            <person name="Mock T."/>
            <person name="Mueller-Roeber B."/>
            <person name="Pagarete A."/>
            <person name="Parker M."/>
            <person name="Probert I."/>
            <person name="Quesneville H."/>
            <person name="Raines C."/>
            <person name="Rensing S.A."/>
            <person name="Riano-Pachon D.M."/>
            <person name="Richier S."/>
            <person name="Rokitta S."/>
            <person name="Shiraiwa Y."/>
            <person name="Soanes D.M."/>
            <person name="van der Giezen M."/>
            <person name="Wahlund T.M."/>
            <person name="Williams B."/>
            <person name="Wilson W."/>
            <person name="Wolfe G."/>
            <person name="Wurch L.L."/>
        </authorList>
    </citation>
    <scope>NUCLEOTIDE SEQUENCE</scope>
</reference>
<dbReference type="GeneID" id="17265053"/>
<evidence type="ECO:0000313" key="3">
    <source>
        <dbReference type="Proteomes" id="UP000013827"/>
    </source>
</evidence>
<keyword evidence="1" id="KW-0472">Membrane</keyword>
<keyword evidence="3" id="KW-1185">Reference proteome</keyword>
<name>A0A0D3J7R7_EMIH1</name>
<accession>A0A0D3J7R7</accession>
<evidence type="ECO:0000256" key="1">
    <source>
        <dbReference type="SAM" id="Phobius"/>
    </source>
</evidence>
<dbReference type="EnsemblProtists" id="EOD19552">
    <property type="protein sequence ID" value="EOD19552"/>
    <property type="gene ID" value="EMIHUDRAFT_209144"/>
</dbReference>
<protein>
    <submittedName>
        <fullName evidence="2">Uncharacterized protein</fullName>
    </submittedName>
</protein>
<dbReference type="HOGENOM" id="CLU_759592_0_0_1"/>
<dbReference type="AlphaFoldDB" id="A0A0D3J7R7"/>